<dbReference type="EMBL" id="CAKXYY010000010">
    <property type="protein sequence ID" value="CAH2353411.1"/>
    <property type="molecule type" value="Genomic_DNA"/>
</dbReference>
<gene>
    <name evidence="6" type="ORF">CLIB1423_10S04412</name>
</gene>
<comment type="similarity">
    <text evidence="2">Belongs to the CYSTM1 family.</text>
</comment>
<dbReference type="Proteomes" id="UP000837801">
    <property type="component" value="Unassembled WGS sequence"/>
</dbReference>
<evidence type="ECO:0000256" key="2">
    <source>
        <dbReference type="ARBA" id="ARBA00009444"/>
    </source>
</evidence>
<name>A0A9P0VYW0_9ASCO</name>
<evidence type="ECO:0000256" key="3">
    <source>
        <dbReference type="ARBA" id="ARBA00023136"/>
    </source>
</evidence>
<feature type="compositionally biased region" description="Low complexity" evidence="4">
    <location>
        <begin position="37"/>
        <end position="79"/>
    </location>
</feature>
<dbReference type="OrthoDB" id="4025976at2759"/>
<keyword evidence="6" id="KW-0812">Transmembrane</keyword>
<evidence type="ECO:0000256" key="4">
    <source>
        <dbReference type="SAM" id="MobiDB-lite"/>
    </source>
</evidence>
<evidence type="ECO:0000313" key="7">
    <source>
        <dbReference type="Proteomes" id="UP000837801"/>
    </source>
</evidence>
<dbReference type="GO" id="GO:0016020">
    <property type="term" value="C:membrane"/>
    <property type="evidence" value="ECO:0007669"/>
    <property type="project" value="UniProtKB-SubCell"/>
</dbReference>
<protein>
    <submittedName>
        <fullName evidence="6">Cysteine-rich and transmembrane domain-containing protein</fullName>
    </submittedName>
</protein>
<comment type="subcellular location">
    <subcellularLocation>
        <location evidence="1">Membrane</location>
    </subcellularLocation>
</comment>
<organism evidence="6 7">
    <name type="scientific">[Candida] railenensis</name>
    <dbReference type="NCBI Taxonomy" id="45579"/>
    <lineage>
        <taxon>Eukaryota</taxon>
        <taxon>Fungi</taxon>
        <taxon>Dikarya</taxon>
        <taxon>Ascomycota</taxon>
        <taxon>Saccharomycotina</taxon>
        <taxon>Pichiomycetes</taxon>
        <taxon>Debaryomycetaceae</taxon>
        <taxon>Kurtzmaniella</taxon>
    </lineage>
</organism>
<feature type="compositionally biased region" description="Polar residues" evidence="4">
    <location>
        <begin position="1"/>
        <end position="26"/>
    </location>
</feature>
<comment type="caution">
    <text evidence="6">The sequence shown here is derived from an EMBL/GenBank/DDBJ whole genome shotgun (WGS) entry which is preliminary data.</text>
</comment>
<sequence length="117" mass="13105">MSKQEYTPPTGQPPSWSEAGGSSNNHAGYVPQAQPSYNQNYQQRGYQPQYQQGPPQGYYQQQQGYPPQQGGYPPQQGGYYQQQQPVYVQQQRQSNNDGCLMACLAALCICCTLDVLF</sequence>
<dbReference type="Pfam" id="PF12734">
    <property type="entry name" value="CYSTM"/>
    <property type="match status" value="1"/>
</dbReference>
<evidence type="ECO:0000313" key="6">
    <source>
        <dbReference type="EMBL" id="CAH2353411.1"/>
    </source>
</evidence>
<proteinExistence type="inferred from homology"/>
<evidence type="ECO:0000259" key="5">
    <source>
        <dbReference type="Pfam" id="PF12734"/>
    </source>
</evidence>
<evidence type="ECO:0000256" key="1">
    <source>
        <dbReference type="ARBA" id="ARBA00004370"/>
    </source>
</evidence>
<feature type="region of interest" description="Disordered" evidence="4">
    <location>
        <begin position="1"/>
        <end position="79"/>
    </location>
</feature>
<keyword evidence="3" id="KW-0472">Membrane</keyword>
<dbReference type="InterPro" id="IPR028144">
    <property type="entry name" value="CYSTM_dom"/>
</dbReference>
<reference evidence="6" key="1">
    <citation type="submission" date="2022-03" db="EMBL/GenBank/DDBJ databases">
        <authorList>
            <person name="Legras J.-L."/>
            <person name="Devillers H."/>
            <person name="Grondin C."/>
        </authorList>
    </citation>
    <scope>NUCLEOTIDE SEQUENCE</scope>
    <source>
        <strain evidence="6">CLIB 1423</strain>
    </source>
</reference>
<feature type="domain" description="Cysteine-rich transmembrane" evidence="5">
    <location>
        <begin position="85"/>
        <end position="117"/>
    </location>
</feature>
<dbReference type="AlphaFoldDB" id="A0A9P0VYW0"/>
<keyword evidence="7" id="KW-1185">Reference proteome</keyword>
<accession>A0A9P0VYW0</accession>